<evidence type="ECO:0000256" key="2">
    <source>
        <dbReference type="ARBA" id="ARBA00023242"/>
    </source>
</evidence>
<evidence type="ECO:0000256" key="1">
    <source>
        <dbReference type="ARBA" id="ARBA00004123"/>
    </source>
</evidence>
<feature type="compositionally biased region" description="Low complexity" evidence="3">
    <location>
        <begin position="508"/>
        <end position="519"/>
    </location>
</feature>
<dbReference type="InterPro" id="IPR025151">
    <property type="entry name" value="ELYS_dom"/>
</dbReference>
<evidence type="ECO:0000313" key="6">
    <source>
        <dbReference type="Proteomes" id="UP000027265"/>
    </source>
</evidence>
<protein>
    <recommendedName>
        <fullName evidence="4">ELYS-like domain-containing protein</fullName>
    </recommendedName>
</protein>
<dbReference type="AlphaFoldDB" id="A0A067PUZ7"/>
<evidence type="ECO:0000256" key="3">
    <source>
        <dbReference type="SAM" id="MobiDB-lite"/>
    </source>
</evidence>
<dbReference type="HOGENOM" id="CLU_010550_0_0_1"/>
<keyword evidence="2" id="KW-0539">Nucleus</keyword>
<reference evidence="6" key="1">
    <citation type="journal article" date="2014" name="Proc. Natl. Acad. Sci. U.S.A.">
        <title>Extensive sampling of basidiomycete genomes demonstrates inadequacy of the white-rot/brown-rot paradigm for wood decay fungi.</title>
        <authorList>
            <person name="Riley R."/>
            <person name="Salamov A.A."/>
            <person name="Brown D.W."/>
            <person name="Nagy L.G."/>
            <person name="Floudas D."/>
            <person name="Held B.W."/>
            <person name="Levasseur A."/>
            <person name="Lombard V."/>
            <person name="Morin E."/>
            <person name="Otillar R."/>
            <person name="Lindquist E.A."/>
            <person name="Sun H."/>
            <person name="LaButti K.M."/>
            <person name="Schmutz J."/>
            <person name="Jabbour D."/>
            <person name="Luo H."/>
            <person name="Baker S.E."/>
            <person name="Pisabarro A.G."/>
            <person name="Walton J.D."/>
            <person name="Blanchette R.A."/>
            <person name="Henrissat B."/>
            <person name="Martin F."/>
            <person name="Cullen D."/>
            <person name="Hibbett D.S."/>
            <person name="Grigoriev I.V."/>
        </authorList>
    </citation>
    <scope>NUCLEOTIDE SEQUENCE [LARGE SCALE GENOMIC DNA]</scope>
    <source>
        <strain evidence="6">MUCL 33604</strain>
    </source>
</reference>
<feature type="region of interest" description="Disordered" evidence="3">
    <location>
        <begin position="508"/>
        <end position="774"/>
    </location>
</feature>
<dbReference type="STRING" id="933084.A0A067PUZ7"/>
<comment type="subcellular location">
    <subcellularLocation>
        <location evidence="1">Nucleus</location>
    </subcellularLocation>
</comment>
<organism evidence="5 6">
    <name type="scientific">Jaapia argillacea MUCL 33604</name>
    <dbReference type="NCBI Taxonomy" id="933084"/>
    <lineage>
        <taxon>Eukaryota</taxon>
        <taxon>Fungi</taxon>
        <taxon>Dikarya</taxon>
        <taxon>Basidiomycota</taxon>
        <taxon>Agaricomycotina</taxon>
        <taxon>Agaricomycetes</taxon>
        <taxon>Agaricomycetidae</taxon>
        <taxon>Jaapiales</taxon>
        <taxon>Jaapiaceae</taxon>
        <taxon>Jaapia</taxon>
    </lineage>
</organism>
<proteinExistence type="predicted"/>
<feature type="domain" description="ELYS-like" evidence="4">
    <location>
        <begin position="48"/>
        <end position="258"/>
    </location>
</feature>
<feature type="compositionally biased region" description="Basic and acidic residues" evidence="3">
    <location>
        <begin position="342"/>
        <end position="351"/>
    </location>
</feature>
<name>A0A067PUZ7_9AGAM</name>
<dbReference type="EMBL" id="KL197717">
    <property type="protein sequence ID" value="KDQ58648.1"/>
    <property type="molecule type" value="Genomic_DNA"/>
</dbReference>
<evidence type="ECO:0000259" key="4">
    <source>
        <dbReference type="Pfam" id="PF13934"/>
    </source>
</evidence>
<dbReference type="GO" id="GO:0005634">
    <property type="term" value="C:nucleus"/>
    <property type="evidence" value="ECO:0007669"/>
    <property type="project" value="UniProtKB-SubCell"/>
</dbReference>
<feature type="compositionally biased region" description="Basic and acidic residues" evidence="3">
    <location>
        <begin position="613"/>
        <end position="625"/>
    </location>
</feature>
<dbReference type="InParanoid" id="A0A067PUZ7"/>
<evidence type="ECO:0000313" key="5">
    <source>
        <dbReference type="EMBL" id="KDQ58648.1"/>
    </source>
</evidence>
<dbReference type="Proteomes" id="UP000027265">
    <property type="component" value="Unassembled WGS sequence"/>
</dbReference>
<feature type="region of interest" description="Disordered" evidence="3">
    <location>
        <begin position="342"/>
        <end position="369"/>
    </location>
</feature>
<dbReference type="OrthoDB" id="20729at2759"/>
<dbReference type="Pfam" id="PF13934">
    <property type="entry name" value="ELYS"/>
    <property type="match status" value="1"/>
</dbReference>
<gene>
    <name evidence="5" type="ORF">JAAARDRAFT_206519</name>
</gene>
<keyword evidence="6" id="KW-1185">Reference proteome</keyword>
<sequence>MDIDGETETEYLNVDLVTLFDTSPDGFPWRGQKHQEIETRRAQMSDLLLFDMLLSSGSVPRPDALYPPTDITTLRRLLDAIEESTYDALKKDCLIYFLLKWHGDGREVSFAEDRCIPPQFTVLADAYWYLDAGVDLEKAVALLSDRRVTRDFPSKILEALSLSEDPYPLVRRYVRTARPLLTQPNDMDLYIIALAESSLLEAWQWQRTFPENSDTRARLIQKILDWALAPDPRPQPLTQLMSFPFTNYEQSLIQSYALNPPSTLPPTSIPIIQELVCTRLIQSGQYAAAIKLDRQFSSSLSASSDSNAKKVAEERRVMLDEILSILPAIERQMIEEEMEEITKGKGKEKLMGDSSKSKVPPLTSSAPNDLSMSWEEVRLPPRDGKVYRDAPVPPISERAGAPRFGAVLPSSHTQTQTRPPIVPVSQAPPTIFSQAQGQPSTTRPFVAPPVLPTSFNLGAERRPKPPTSSLFDSTGSANLARNAFYNPPAAKQAQTNGNLGLFSAVTTSAPSSSAPALPVSAPPPPAVVDDVNMESEDEFVVTGRRSRPSAHVNGDEETQLIAPEFSFSVFGSSGGSGPGPSTTTAPPPRKSPRRAAPARSETLTKMPPGAFVSHDEDVSEHEKAPVRNGRGGYKRPSPSPPEPATNKRRSTRKSPVAPAGASKKDKDLGRSLPGTLVAEVDEDHEHEGEHEEEDAVAPLRHSPPSKKAATRKSGRTSRGSSVDADDIGGTTRVTRRSARLSVEPPSPQAQTHKTEKRTSTRATGASKSGARRKR</sequence>
<accession>A0A067PUZ7</accession>